<evidence type="ECO:0008006" key="3">
    <source>
        <dbReference type="Google" id="ProtNLM"/>
    </source>
</evidence>
<dbReference type="InterPro" id="IPR021373">
    <property type="entry name" value="DUF2993"/>
</dbReference>
<organism evidence="1 2">
    <name type="scientific">Segniliparus rotundus (strain ATCC BAA-972 / CDC 1076 / CIP 108378 / DSM 44985 / JCM 13578)</name>
    <dbReference type="NCBI Taxonomy" id="640132"/>
    <lineage>
        <taxon>Bacteria</taxon>
        <taxon>Bacillati</taxon>
        <taxon>Actinomycetota</taxon>
        <taxon>Actinomycetes</taxon>
        <taxon>Mycobacteriales</taxon>
        <taxon>Segniliparaceae</taxon>
        <taxon>Segniliparus</taxon>
    </lineage>
</organism>
<keyword evidence="2" id="KW-1185">Reference proteome</keyword>
<sequence>MHNEAMWKKVLLGFALLCGVLVLADFLLAAHSEYRFSRAVRGASGLKGDPSVTISGFPFLWHSERGRYEKITIQAADVPLGGGRYADMEATLGEVSSAKRGFAILGADRLHVNFAKARTQLDARNLGRYLNIPDLRISSATARAQQMPYSFPLLRRTLTTYGVVLTGTIHLGDGFASRVAVRAAIWLEGQSVRIVPVSPYTGLEAPDAVPTPPGSESDVLNLFNITLPQLPLPFDIAAEQVSVVGSKIVVEGQTKEMDVTPQRFYFA</sequence>
<evidence type="ECO:0000313" key="1">
    <source>
        <dbReference type="EMBL" id="ADG99473.1"/>
    </source>
</evidence>
<name>D6ZEJ7_SEGRD</name>
<accession>D6ZEJ7</accession>
<gene>
    <name evidence="1" type="ordered locus">Srot_3049</name>
</gene>
<dbReference type="Pfam" id="PF11209">
    <property type="entry name" value="LmeA"/>
    <property type="match status" value="1"/>
</dbReference>
<dbReference type="Proteomes" id="UP000002247">
    <property type="component" value="Chromosome"/>
</dbReference>
<dbReference type="AlphaFoldDB" id="D6ZEJ7"/>
<dbReference type="eggNOG" id="ENOG5033A8R">
    <property type="taxonomic scope" value="Bacteria"/>
</dbReference>
<dbReference type="KEGG" id="srt:Srot_3049"/>
<dbReference type="STRING" id="640132.Srot_3049"/>
<reference evidence="1 2" key="1">
    <citation type="journal article" date="2010" name="Stand. Genomic Sci.">
        <title>Complete genome sequence of Segniliparus rotundus type strain (CDC 1076).</title>
        <authorList>
            <person name="Sikorski J."/>
            <person name="Lapidus A."/>
            <person name="Copeland A."/>
            <person name="Misra M."/>
            <person name="Glavina Del Rio T."/>
            <person name="Nolan M."/>
            <person name="Lucas S."/>
            <person name="Chen F."/>
            <person name="Tice H."/>
            <person name="Cheng J.F."/>
            <person name="Jando M."/>
            <person name="Schneider S."/>
            <person name="Bruce D."/>
            <person name="Goodwin L."/>
            <person name="Pitluck S."/>
            <person name="Liolios K."/>
            <person name="Mikhailova N."/>
            <person name="Pati A."/>
            <person name="Ivanova N."/>
            <person name="Mavromatis K."/>
            <person name="Chen A."/>
            <person name="Palaniappan K."/>
            <person name="Chertkov O."/>
            <person name="Land M."/>
            <person name="Hauser L."/>
            <person name="Chang Y.J."/>
            <person name="Jeffries C.D."/>
            <person name="Brettin T."/>
            <person name="Detter J.C."/>
            <person name="Han C."/>
            <person name="Rohde M."/>
            <person name="Goker M."/>
            <person name="Bristow J."/>
            <person name="Eisen J.A."/>
            <person name="Markowitz V."/>
            <person name="Hugenholtz P."/>
            <person name="Kyrpides N.C."/>
            <person name="Klenk H.P."/>
        </authorList>
    </citation>
    <scope>NUCLEOTIDE SEQUENCE [LARGE SCALE GENOMIC DNA]</scope>
    <source>
        <strain evidence="2">ATCC BAA-972 / CDC 1076 / CIP 108378 / DSM 44985 / JCM 13578</strain>
    </source>
</reference>
<evidence type="ECO:0000313" key="2">
    <source>
        <dbReference type="Proteomes" id="UP000002247"/>
    </source>
</evidence>
<protein>
    <recommendedName>
        <fullName evidence="3">DUF2993 domain-containing protein</fullName>
    </recommendedName>
</protein>
<dbReference type="HOGENOM" id="CLU_036478_1_0_11"/>
<proteinExistence type="predicted"/>
<dbReference type="EMBL" id="CP001958">
    <property type="protein sequence ID" value="ADG99473.1"/>
    <property type="molecule type" value="Genomic_DNA"/>
</dbReference>